<organism evidence="4 5">
    <name type="scientific">Siccirubricoccus deserti</name>
    <dbReference type="NCBI Taxonomy" id="2013562"/>
    <lineage>
        <taxon>Bacteria</taxon>
        <taxon>Pseudomonadati</taxon>
        <taxon>Pseudomonadota</taxon>
        <taxon>Alphaproteobacteria</taxon>
        <taxon>Acetobacterales</taxon>
        <taxon>Roseomonadaceae</taxon>
        <taxon>Siccirubricoccus</taxon>
    </lineage>
</organism>
<proteinExistence type="inferred from homology"/>
<evidence type="ECO:0000313" key="5">
    <source>
        <dbReference type="Proteomes" id="UP000600101"/>
    </source>
</evidence>
<gene>
    <name evidence="4" type="ORF">H7965_04685</name>
</gene>
<comment type="caution">
    <text evidence="4">The sequence shown here is derived from an EMBL/GenBank/DDBJ whole genome shotgun (WGS) entry which is preliminary data.</text>
</comment>
<dbReference type="PROSITE" id="PS01031">
    <property type="entry name" value="SHSP"/>
    <property type="match status" value="1"/>
</dbReference>
<evidence type="ECO:0000256" key="2">
    <source>
        <dbReference type="RuleBase" id="RU003616"/>
    </source>
</evidence>
<comment type="similarity">
    <text evidence="1 2">Belongs to the small heat shock protein (HSP20) family.</text>
</comment>
<dbReference type="Pfam" id="PF00011">
    <property type="entry name" value="HSP20"/>
    <property type="match status" value="1"/>
</dbReference>
<dbReference type="AlphaFoldDB" id="A0A9X0QVJ2"/>
<dbReference type="EMBL" id="JACOMF010000003">
    <property type="protein sequence ID" value="MBC4014614.1"/>
    <property type="molecule type" value="Genomic_DNA"/>
</dbReference>
<sequence>MWAEACELLSRAERLHRHFFVPRHAASSLPVWHPPADVLETEREVLILVALPGVSPEAVEAVIEDGALRVAGLRLLPPELRLAAIHRLELPQGRFERRVPLPPGRYATPIRHSLVNGCLLVRLEKAG</sequence>
<evidence type="ECO:0000313" key="4">
    <source>
        <dbReference type="EMBL" id="MBC4014614.1"/>
    </source>
</evidence>
<accession>A0A9X0QVJ2</accession>
<dbReference type="Proteomes" id="UP000600101">
    <property type="component" value="Unassembled WGS sequence"/>
</dbReference>
<dbReference type="Gene3D" id="2.60.40.790">
    <property type="match status" value="1"/>
</dbReference>
<dbReference type="InterPro" id="IPR002068">
    <property type="entry name" value="A-crystallin/Hsp20_dom"/>
</dbReference>
<feature type="domain" description="SHSP" evidence="3">
    <location>
        <begin position="27"/>
        <end position="127"/>
    </location>
</feature>
<dbReference type="InterPro" id="IPR008978">
    <property type="entry name" value="HSP20-like_chaperone"/>
</dbReference>
<evidence type="ECO:0000259" key="3">
    <source>
        <dbReference type="PROSITE" id="PS01031"/>
    </source>
</evidence>
<dbReference type="CDD" id="cd06464">
    <property type="entry name" value="ACD_sHsps-like"/>
    <property type="match status" value="1"/>
</dbReference>
<dbReference type="SUPFAM" id="SSF49764">
    <property type="entry name" value="HSP20-like chaperones"/>
    <property type="match status" value="1"/>
</dbReference>
<protein>
    <submittedName>
        <fullName evidence="4">Hsp20/alpha crystallin family protein</fullName>
    </submittedName>
</protein>
<name>A0A9X0QVJ2_9PROT</name>
<evidence type="ECO:0000256" key="1">
    <source>
        <dbReference type="PROSITE-ProRule" id="PRU00285"/>
    </source>
</evidence>
<reference evidence="4" key="1">
    <citation type="submission" date="2020-08" db="EMBL/GenBank/DDBJ databases">
        <authorList>
            <person name="Hu Y."/>
            <person name="Nguyen S.V."/>
            <person name="Li F."/>
            <person name="Fanning S."/>
        </authorList>
    </citation>
    <scope>NUCLEOTIDE SEQUENCE</scope>
    <source>
        <strain evidence="4">SYSU D8009</strain>
    </source>
</reference>
<keyword evidence="5" id="KW-1185">Reference proteome</keyword>